<accession>A0A1X1CZT8</accession>
<evidence type="ECO:0000256" key="2">
    <source>
        <dbReference type="SAM" id="MobiDB-lite"/>
    </source>
</evidence>
<evidence type="ECO:0000256" key="1">
    <source>
        <dbReference type="SAM" id="Coils"/>
    </source>
</evidence>
<dbReference type="STRING" id="1076551.HA48_18525"/>
<comment type="caution">
    <text evidence="3">The sequence shown here is derived from an EMBL/GenBank/DDBJ whole genome shotgun (WGS) entry which is preliminary data.</text>
</comment>
<reference evidence="3 4" key="1">
    <citation type="journal article" date="2017" name="Antonie Van Leeuwenhoek">
        <title>Phylogenomic resolution of the bacterial genus Pantoea and its relationship with Erwinia and Tatumella.</title>
        <authorList>
            <person name="Palmer M."/>
            <person name="Steenkamp E.T."/>
            <person name="Coetzee M.P."/>
            <person name="Chan W.Y."/>
            <person name="van Zyl E."/>
            <person name="De Maayer P."/>
            <person name="Coutinho T.A."/>
            <person name="Blom J."/>
            <person name="Smits T.H."/>
            <person name="Duffy B."/>
            <person name="Venter S.N."/>
        </authorList>
    </citation>
    <scope>NUCLEOTIDE SEQUENCE [LARGE SCALE GENOMIC DNA]</scope>
    <source>
        <strain evidence="3 4">LMG 26277</strain>
    </source>
</reference>
<evidence type="ECO:0008006" key="5">
    <source>
        <dbReference type="Google" id="ProtNLM"/>
    </source>
</evidence>
<dbReference type="EMBL" id="MLFS01000067">
    <property type="protein sequence ID" value="ORM69896.1"/>
    <property type="molecule type" value="Genomic_DNA"/>
</dbReference>
<dbReference type="OrthoDB" id="6630693at2"/>
<keyword evidence="4" id="KW-1185">Reference proteome</keyword>
<protein>
    <recommendedName>
        <fullName evidence="5">Type III secretion protein</fullName>
    </recommendedName>
</protein>
<feature type="region of interest" description="Disordered" evidence="2">
    <location>
        <begin position="50"/>
        <end position="69"/>
    </location>
</feature>
<sequence>MRRHVDAETPADTDAQAVELQKILQVLLPIRKQRLSRSERQQRQQEQKLQLCQQAQRMGEQQLADHSRRYQTTSAAFLPQHQGKQTPLHALNAAIEDEQQKRDDMQQQQQQVERLASASLQQQAHSEAALCHVRRCQRDVEKIEYLLQNSEVIRS</sequence>
<name>A0A1X1CZT8_9GAMM</name>
<dbReference type="Proteomes" id="UP000193104">
    <property type="component" value="Unassembled WGS sequence"/>
</dbReference>
<proteinExistence type="predicted"/>
<feature type="coiled-coil region" evidence="1">
    <location>
        <begin position="88"/>
        <end position="118"/>
    </location>
</feature>
<evidence type="ECO:0000313" key="4">
    <source>
        <dbReference type="Proteomes" id="UP000193104"/>
    </source>
</evidence>
<dbReference type="AlphaFoldDB" id="A0A1X1CZT8"/>
<keyword evidence="1" id="KW-0175">Coiled coil</keyword>
<evidence type="ECO:0000313" key="3">
    <source>
        <dbReference type="EMBL" id="ORM69896.1"/>
    </source>
</evidence>
<gene>
    <name evidence="3" type="ORF">HA48_18525</name>
</gene>
<dbReference type="RefSeq" id="WP_128602676.1">
    <property type="nucleotide sequence ID" value="NZ_MLFS01000067.1"/>
</dbReference>
<organism evidence="3 4">
    <name type="scientific">Pantoea wallisii</name>
    <dbReference type="NCBI Taxonomy" id="1076551"/>
    <lineage>
        <taxon>Bacteria</taxon>
        <taxon>Pseudomonadati</taxon>
        <taxon>Pseudomonadota</taxon>
        <taxon>Gammaproteobacteria</taxon>
        <taxon>Enterobacterales</taxon>
        <taxon>Erwiniaceae</taxon>
        <taxon>Pantoea</taxon>
    </lineage>
</organism>